<dbReference type="GO" id="GO:0008289">
    <property type="term" value="F:lipid binding"/>
    <property type="evidence" value="ECO:0007669"/>
    <property type="project" value="InterPro"/>
</dbReference>
<evidence type="ECO:0000259" key="2">
    <source>
        <dbReference type="SMART" id="SM00499"/>
    </source>
</evidence>
<dbReference type="SMART" id="SM00499">
    <property type="entry name" value="AAI"/>
    <property type="match status" value="1"/>
</dbReference>
<protein>
    <recommendedName>
        <fullName evidence="2">Bifunctional inhibitor/plant lipid transfer protein/seed storage helical domain-containing protein</fullName>
    </recommendedName>
</protein>
<keyword evidence="4" id="KW-1185">Reference proteome</keyword>
<reference evidence="3" key="2">
    <citation type="submission" date="2021-02" db="EMBL/GenBank/DDBJ databases">
        <authorList>
            <person name="Kimball J.A."/>
            <person name="Haas M.W."/>
            <person name="Macchietto M."/>
            <person name="Kono T."/>
            <person name="Duquette J."/>
            <person name="Shao M."/>
        </authorList>
    </citation>
    <scope>NUCLEOTIDE SEQUENCE</scope>
    <source>
        <tissue evidence="3">Fresh leaf tissue</tissue>
    </source>
</reference>
<dbReference type="InterPro" id="IPR016140">
    <property type="entry name" value="Bifunc_inhib/LTP/seed_store"/>
</dbReference>
<dbReference type="InterPro" id="IPR000528">
    <property type="entry name" value="Plant_nsLTP"/>
</dbReference>
<gene>
    <name evidence="3" type="ORF">GUJ93_ZPchr0011g27885</name>
</gene>
<dbReference type="OrthoDB" id="770678at2759"/>
<dbReference type="Pfam" id="PF00234">
    <property type="entry name" value="Tryp_alpha_amyl"/>
    <property type="match status" value="1"/>
</dbReference>
<dbReference type="CDD" id="cd01960">
    <property type="entry name" value="nsLTP1"/>
    <property type="match status" value="1"/>
</dbReference>
<proteinExistence type="predicted"/>
<accession>A0A8J5WDU9</accession>
<feature type="chain" id="PRO_5035319556" description="Bifunctional inhibitor/plant lipid transfer protein/seed storage helical domain-containing protein" evidence="1">
    <location>
        <begin position="27"/>
        <end position="119"/>
    </location>
</feature>
<dbReference type="Proteomes" id="UP000729402">
    <property type="component" value="Unassembled WGS sequence"/>
</dbReference>
<feature type="signal peptide" evidence="1">
    <location>
        <begin position="1"/>
        <end position="26"/>
    </location>
</feature>
<evidence type="ECO:0000256" key="1">
    <source>
        <dbReference type="SAM" id="SignalP"/>
    </source>
</evidence>
<comment type="caution">
    <text evidence="3">The sequence shown here is derived from an EMBL/GenBank/DDBJ whole genome shotgun (WGS) entry which is preliminary data.</text>
</comment>
<dbReference type="PROSITE" id="PS00597">
    <property type="entry name" value="PLANT_LTP"/>
    <property type="match status" value="1"/>
</dbReference>
<dbReference type="AlphaFoldDB" id="A0A8J5WDU9"/>
<dbReference type="GO" id="GO:0006869">
    <property type="term" value="P:lipid transport"/>
    <property type="evidence" value="ECO:0007669"/>
    <property type="project" value="InterPro"/>
</dbReference>
<organism evidence="3 4">
    <name type="scientific">Zizania palustris</name>
    <name type="common">Northern wild rice</name>
    <dbReference type="NCBI Taxonomy" id="103762"/>
    <lineage>
        <taxon>Eukaryota</taxon>
        <taxon>Viridiplantae</taxon>
        <taxon>Streptophyta</taxon>
        <taxon>Embryophyta</taxon>
        <taxon>Tracheophyta</taxon>
        <taxon>Spermatophyta</taxon>
        <taxon>Magnoliopsida</taxon>
        <taxon>Liliopsida</taxon>
        <taxon>Poales</taxon>
        <taxon>Poaceae</taxon>
        <taxon>BOP clade</taxon>
        <taxon>Oryzoideae</taxon>
        <taxon>Oryzeae</taxon>
        <taxon>Zizaniinae</taxon>
        <taxon>Zizania</taxon>
    </lineage>
</organism>
<dbReference type="PROSITE" id="PS51257">
    <property type="entry name" value="PROKAR_LIPOPROTEIN"/>
    <property type="match status" value="1"/>
</dbReference>
<keyword evidence="1" id="KW-0732">Signal</keyword>
<reference evidence="3" key="1">
    <citation type="journal article" date="2021" name="bioRxiv">
        <title>Whole Genome Assembly and Annotation of Northern Wild Rice, Zizania palustris L., Supports a Whole Genome Duplication in the Zizania Genus.</title>
        <authorList>
            <person name="Haas M."/>
            <person name="Kono T."/>
            <person name="Macchietto M."/>
            <person name="Millas R."/>
            <person name="McGilp L."/>
            <person name="Shao M."/>
            <person name="Duquette J."/>
            <person name="Hirsch C.N."/>
            <person name="Kimball J."/>
        </authorList>
    </citation>
    <scope>NUCLEOTIDE SEQUENCE</scope>
    <source>
        <tissue evidence="3">Fresh leaf tissue</tissue>
    </source>
</reference>
<sequence length="119" mass="11750">MARAQMVLVALVAALVLLAAPHATMAAISCGQVNSAVAPCLAYARGSSGAPSSSCCSGVRSLNAAASNTADRRTACNCLKTAARSISGLNTGNAASIPSKCGVSVPYTISTSIDCSRVS</sequence>
<feature type="domain" description="Bifunctional inhibitor/plant lipid transfer protein/seed storage helical" evidence="2">
    <location>
        <begin position="30"/>
        <end position="115"/>
    </location>
</feature>
<dbReference type="EMBL" id="JAAALK010000081">
    <property type="protein sequence ID" value="KAG8089258.1"/>
    <property type="molecule type" value="Genomic_DNA"/>
</dbReference>
<evidence type="ECO:0000313" key="3">
    <source>
        <dbReference type="EMBL" id="KAG8089258.1"/>
    </source>
</evidence>
<dbReference type="PANTHER" id="PTHR33076">
    <property type="entry name" value="NON-SPECIFIC LIPID-TRANSFER PROTEIN 2-RELATED"/>
    <property type="match status" value="1"/>
</dbReference>
<evidence type="ECO:0000313" key="4">
    <source>
        <dbReference type="Proteomes" id="UP000729402"/>
    </source>
</evidence>
<name>A0A8J5WDU9_ZIZPA</name>